<feature type="region of interest" description="Disordered" evidence="11">
    <location>
        <begin position="1374"/>
        <end position="1400"/>
    </location>
</feature>
<keyword evidence="7" id="KW-0067">ATP-binding</keyword>
<dbReference type="Pfam" id="PF00454">
    <property type="entry name" value="PI3_PI4_kinase"/>
    <property type="match status" value="1"/>
</dbReference>
<gene>
    <name evidence="15" type="ORF">BLNAU_7548</name>
</gene>
<feature type="region of interest" description="Disordered" evidence="11">
    <location>
        <begin position="1787"/>
        <end position="1849"/>
    </location>
</feature>
<comment type="catalytic activity">
    <reaction evidence="9">
        <text>L-seryl-[protein] + ATP = O-phospho-L-seryl-[protein] + ADP + H(+)</text>
        <dbReference type="Rhea" id="RHEA:17989"/>
        <dbReference type="Rhea" id="RHEA-COMP:9863"/>
        <dbReference type="Rhea" id="RHEA-COMP:11604"/>
        <dbReference type="ChEBI" id="CHEBI:15378"/>
        <dbReference type="ChEBI" id="CHEBI:29999"/>
        <dbReference type="ChEBI" id="CHEBI:30616"/>
        <dbReference type="ChEBI" id="CHEBI:83421"/>
        <dbReference type="ChEBI" id="CHEBI:456216"/>
        <dbReference type="EC" id="2.7.11.1"/>
    </reaction>
</comment>
<keyword evidence="10" id="KW-0175">Coiled coil</keyword>
<dbReference type="PROSITE" id="PS00916">
    <property type="entry name" value="PI3_4_KINASE_2"/>
    <property type="match status" value="1"/>
</dbReference>
<keyword evidence="3 15" id="KW-0808">Transferase</keyword>
<sequence length="3104" mass="353167">MSTLLQLSPIIVNAHSNADIEQEVRQIIDEEPDADFLPFILNSPSSTNNNHYIAALMATEYLLLNTTNFSLTKVKTFLKESLYYSHKEIPKVAAVVIANISHISINAQQFVDGLVQESFIVLDKWIQQSTLQNSRQPSQTSVEQTPAQREEEKRKRSSALLLIQELSTNSPSQFVRFLDTAFSYTWKLLHTDEYVFHADAARSFGQCLAQIEKRNIESYKQILNTSLEELEQLSKVSSKQSTKLHGLLLGLSEILQLNNPLMKSYMSQISNIIIKINSNTDNIVRQAIITVLPPYTKAFPTGITKVIATCGNTLIACCESDVEMQKSAFQIASKLMANLSAVKESCAGDNSTLSAIQSLSRGLTDTIEKTLKQPKHPSLQVYALDCLTQMVDRLGTDLQLRDSLLESLFRVPFGSKLCQTLNTICRVFPTYLPSFQTRLLISEYEILVPNANQSKKKTTQIPLVNRITLPPTISFPVTKLGAKQQAIPAPSFSSLPPPLQQIPQVQIPSNCSQNTELCIACIIQNTPPITQCTSKSSVSNLSDVRCHLLNNNRGFLNQTKEERIPVAVPTQSMAVLTPFNPNTPSYLQQMASQTSANPLMDDTRTKQVCESFRILTEFDFSNHYLAHYLRDVACPYLVHHSKEVRLRCAEACAKLLIPPQQSPPIDGQYWQIVREILLQLLVVMASDVDEDVRLTLLKAFGVQYDFYLSLSANLSGFIFPLLFDESREIRDQTIILLSRLAPKNPATVVPRFHDLVEMILNQLQFERSLDVKRMYATQLVRVIEYHPETSMVHLRSIIACFIAILSNYPLQIQRIAMDGIYHLARLASPILDEYKEILTNTLITFIIAVTKVSTPFLIHPVFAAFGQVVQSTCNVIVPLKQEPRLLSILMSLLNSSSVSLFKDSLHLLGILGALSPMSVSSILSHPVKDTEVHLDHQNTPTNLTKLAETVLPEKWNSDNVDARFVNGQWVFLISMVQDQQKFDGYAVPLVHDSIIIPSFQLHGTLGKKKKQDMIPSIVYTLFFDLVWALQKEDLDQVIKLFSTIVLFIHSNHHLFAPHLSLFITIIHHILARTSNKLLDSLCFRTLALLVRLYRMDMKDAILPFVKLIVPYWDECFFDVVPLIEQLFIAYDSFGAQVPILIPLLIDKLKERKHIHESLYLIQVMVKSTEEYVPMIIPLLLNILTDSSLHPTITIHALFTLAQISAVVNVSHHVTPILRAVLSLLPFNRTQVPFPSAPPISELSLSYKQLQQVGISFNQTDSTPKDESPNAQSHFAQSIREMNPSINVTPQKTTQTALTMLKEVNDMLIRLPNMIKQYQSASHLSKFLEQLILPPVHLFSFALSAFRLIPSDRTRIDSMCSSIEDNTMVLFYQKPEGSQESSQLTSPRVGQAIRPQNAPSDSKKFIDDLAQAAGNQFSNASSASQPTTQSPSSNTPTYQLSLQRPPVVSVPQYSQNSSSDVQDSTEYYLNYADVLTIELILQILHSLATQLMRVPKRHDSYADSVSKPTDSFVLQVLHTMVLAGKENKDFRDVIIKRLDNSRQEEFSRISKSIYHVRLAAQSQTLSPNNPPFHHTPSHIRDHEYFAFNLSQAHGSSQSLPSDKAKERDREYREVISVKINAVTRYFHLSNIVISDDLTEHIKTLTLALICYSPNPLINLSFIAALEIPNLPTTLLNQAFASFWDEISGDLKKRLTSYLESILQMPLLTAEHAMEILLLDEYMEKRETPLQVSFRLLSSTALKNHALPRALRYAELELIQNVRQPPNTIYPCWHSMIFSRVCDQTNPRDNFFTSPKNDNIHPQRTPNSILMRESPGLNPSTPFTPKPNQLNTPDPTRSQSTTNPGSTSQDRPSELIDVLLQLNASLQENDAISGVACIGQDIFDIPINASKLESLQEWSRASQQFKQSLTIDEEQVLVNPTLDDMHSLVGLIRCLMEIGEDEEGLQLAKQNIQAFEGHAILSELLSIGSRAAFHMHEFDLLKQFVQRMDVHTYDYNFYSAILAMHTQQNHDISRFIDAARDSLRQETVHSSDPSYDRLYPVAFKAQLLVELEEACQIVFSPGVHDQKKRYLQMWSDRLFATQFDCLGWRDSLSIRQFVLPKEEDLDVWVKYASLSRKVAQNTDLARTTLLRMMNVKELKEDEPFPPNTNPRVIYAYIKDLLANQKINEAQQRMNSFMQTEQTNQMKAKIYLQQGILCLSGKNIPYLKDASISFRFASESDSTWAKPYHKFAMSTNDLCKLQKRPEFDEYLAAILSHFRAPLFDNTDAEIQSHIEIVTQKISIALTGVGLHTTEDEERNLDPAFVRIRTVLVDSADWMKLLYQTLSAFSRAIQLSKKSILQDTLRLLNFLSNYHNYFIVGTLARQFKTMTHSHPDMWLDVIPQLIAQLDLDVPLRSQLHEVLLKVSENHPNMLLFPLIVATKSNNGLRKDISQHILQKIVEQNKGIVYDGKLVSHELIRIAVTTDELWSYSLDEISGKFYHEDYEGSYQDLLQLYRTLHDLKRENQHAEQNLIQMKNRCGPVILDILQNDLKLKNVQLGGQDSLLFSSHQTNQSTFTPTSIPSRTAGFMDAFHPSSMLSGGKHVNAQSLSRDELKQIVEQFAYELYSYPERRFLDEFEAKLIAVQEYLTRYSQNHEPTHLQRAWDRFRMIWKELSPYTQFQELNLNINAPVLAAKQSFDIAMPGTTEAQNDSPVKLASCEVLLKVFPSKQRPRFIGMNGSDGNIYRFLLKGREDIRMDERVMQLFGLINTLFSSQFSFKELRIRRYPIVPLSQQTGLIGIVTNHSTLNQLIKHYRTERGIKSDLEHAMIAEEICPLPQHHDARHPAFDYLTRMQKLDVMNYVASNTPGRDLYDILWLDSESTDRWFERRRAFTQSNAVMSMVGHILGLGDRHPSNLMLEPRTARVVHIDFGDCFEVAKDRESFAETVPFRLTRMMLNAMDIGGVHGAFRRSCERIMSLLRSSKGSIMAMLEAFVLDPLVHWWAPEERQLTARPNPHTYQQHEDPTQQRRYEDQLSFYAARAPQSGVEQSQFTNRPPRLRHLFFDELDRSTTHARASKALDRVEAKLKGLEFDDGIAKSSSEQVSLLIEQAMSGENLSQLFLGWCPLW</sequence>
<feature type="region of interest" description="Disordered" evidence="11">
    <location>
        <begin position="133"/>
        <end position="153"/>
    </location>
</feature>
<feature type="coiled-coil region" evidence="10">
    <location>
        <begin position="2488"/>
        <end position="2515"/>
    </location>
</feature>
<evidence type="ECO:0000256" key="11">
    <source>
        <dbReference type="SAM" id="MobiDB-lite"/>
    </source>
</evidence>
<proteinExistence type="inferred from homology"/>
<dbReference type="Proteomes" id="UP001281761">
    <property type="component" value="Unassembled WGS sequence"/>
</dbReference>
<dbReference type="SMART" id="SM00146">
    <property type="entry name" value="PI3Kc"/>
    <property type="match status" value="1"/>
</dbReference>
<dbReference type="SUPFAM" id="SSF56112">
    <property type="entry name" value="Protein kinase-like (PK-like)"/>
    <property type="match status" value="1"/>
</dbReference>
<dbReference type="InterPro" id="IPR009076">
    <property type="entry name" value="FRB_dom"/>
</dbReference>
<keyword evidence="6 15" id="KW-0418">Kinase</keyword>
<keyword evidence="15" id="KW-0723">Serine/threonine-protein kinase</keyword>
<dbReference type="CDD" id="cd05169">
    <property type="entry name" value="PIKKc_TOR"/>
    <property type="match status" value="1"/>
</dbReference>
<dbReference type="SMART" id="SM01345">
    <property type="entry name" value="Rapamycin_bind"/>
    <property type="match status" value="1"/>
</dbReference>
<feature type="compositionally biased region" description="Polar residues" evidence="11">
    <location>
        <begin position="133"/>
        <end position="147"/>
    </location>
</feature>
<dbReference type="InterPro" id="IPR000403">
    <property type="entry name" value="PI3/4_kinase_cat_dom"/>
</dbReference>
<dbReference type="Pfam" id="PF02259">
    <property type="entry name" value="FAT"/>
    <property type="match status" value="1"/>
</dbReference>
<feature type="domain" description="FATC" evidence="14">
    <location>
        <begin position="3072"/>
        <end position="3104"/>
    </location>
</feature>
<evidence type="ECO:0000259" key="12">
    <source>
        <dbReference type="PROSITE" id="PS50290"/>
    </source>
</evidence>
<feature type="compositionally biased region" description="Low complexity" evidence="11">
    <location>
        <begin position="1417"/>
        <end position="1436"/>
    </location>
</feature>
<accession>A0ABQ9Y0X4</accession>
<evidence type="ECO:0000256" key="10">
    <source>
        <dbReference type="SAM" id="Coils"/>
    </source>
</evidence>
<keyword evidence="4" id="KW-0677">Repeat</keyword>
<dbReference type="InterPro" id="IPR018936">
    <property type="entry name" value="PI3/4_kinase_CS"/>
</dbReference>
<dbReference type="InterPro" id="IPR014009">
    <property type="entry name" value="PIK_FAT"/>
</dbReference>
<evidence type="ECO:0000259" key="13">
    <source>
        <dbReference type="PROSITE" id="PS51189"/>
    </source>
</evidence>
<dbReference type="GO" id="GO:0004674">
    <property type="term" value="F:protein serine/threonine kinase activity"/>
    <property type="evidence" value="ECO:0007669"/>
    <property type="project" value="UniProtKB-KW"/>
</dbReference>
<dbReference type="Gene3D" id="3.30.1010.10">
    <property type="entry name" value="Phosphatidylinositol 3-kinase Catalytic Subunit, Chain A, domain 4"/>
    <property type="match status" value="1"/>
</dbReference>
<dbReference type="InterPro" id="IPR036940">
    <property type="entry name" value="PI3/4_kinase_cat_sf"/>
</dbReference>
<feature type="compositionally biased region" description="Polar residues" evidence="11">
    <location>
        <begin position="1815"/>
        <end position="1848"/>
    </location>
</feature>
<comment type="caution">
    <text evidence="15">The sequence shown here is derived from an EMBL/GenBank/DDBJ whole genome shotgun (WGS) entry which is preliminary data.</text>
</comment>
<keyword evidence="5" id="KW-0547">Nucleotide-binding</keyword>
<dbReference type="Gene3D" id="1.10.1070.11">
    <property type="entry name" value="Phosphatidylinositol 3-/4-kinase, catalytic domain"/>
    <property type="match status" value="1"/>
</dbReference>
<evidence type="ECO:0000256" key="3">
    <source>
        <dbReference type="ARBA" id="ARBA00022679"/>
    </source>
</evidence>
<dbReference type="InterPro" id="IPR011009">
    <property type="entry name" value="Kinase-like_dom_sf"/>
</dbReference>
<dbReference type="Pfam" id="PF02260">
    <property type="entry name" value="FATC"/>
    <property type="match status" value="1"/>
</dbReference>
<evidence type="ECO:0000313" key="15">
    <source>
        <dbReference type="EMBL" id="KAK2957392.1"/>
    </source>
</evidence>
<evidence type="ECO:0000313" key="16">
    <source>
        <dbReference type="Proteomes" id="UP001281761"/>
    </source>
</evidence>
<dbReference type="Gene3D" id="1.25.10.10">
    <property type="entry name" value="Leucine-rich Repeat Variant"/>
    <property type="match status" value="3"/>
</dbReference>
<feature type="compositionally biased region" description="Polar residues" evidence="11">
    <location>
        <begin position="1375"/>
        <end position="1387"/>
    </location>
</feature>
<feature type="region of interest" description="Disordered" evidence="11">
    <location>
        <begin position="1415"/>
        <end position="1440"/>
    </location>
</feature>
<evidence type="ECO:0000256" key="4">
    <source>
        <dbReference type="ARBA" id="ARBA00022737"/>
    </source>
</evidence>
<evidence type="ECO:0000259" key="14">
    <source>
        <dbReference type="PROSITE" id="PS51190"/>
    </source>
</evidence>
<dbReference type="InterPro" id="IPR003152">
    <property type="entry name" value="FATC_dom"/>
</dbReference>
<evidence type="ECO:0000256" key="5">
    <source>
        <dbReference type="ARBA" id="ARBA00022741"/>
    </source>
</evidence>
<dbReference type="PANTHER" id="PTHR11139">
    <property type="entry name" value="ATAXIA TELANGIECTASIA MUTATED ATM -RELATED"/>
    <property type="match status" value="1"/>
</dbReference>
<organism evidence="15 16">
    <name type="scientific">Blattamonas nauphoetae</name>
    <dbReference type="NCBI Taxonomy" id="2049346"/>
    <lineage>
        <taxon>Eukaryota</taxon>
        <taxon>Metamonada</taxon>
        <taxon>Preaxostyla</taxon>
        <taxon>Oxymonadida</taxon>
        <taxon>Blattamonas</taxon>
    </lineage>
</organism>
<protein>
    <recommendedName>
        <fullName evidence="2">non-specific serine/threonine protein kinase</fullName>
        <ecNumber evidence="2">2.7.11.1</ecNumber>
    </recommendedName>
</protein>
<evidence type="ECO:0000256" key="1">
    <source>
        <dbReference type="ARBA" id="ARBA00011031"/>
    </source>
</evidence>
<dbReference type="Pfam" id="PF08771">
    <property type="entry name" value="FRB_dom"/>
    <property type="match status" value="1"/>
</dbReference>
<dbReference type="PROSITE" id="PS51189">
    <property type="entry name" value="FAT"/>
    <property type="match status" value="1"/>
</dbReference>
<dbReference type="InterPro" id="IPR003151">
    <property type="entry name" value="PIK-rel_kinase_FAT"/>
</dbReference>
<feature type="compositionally biased region" description="Polar residues" evidence="11">
    <location>
        <begin position="1787"/>
        <end position="1806"/>
    </location>
</feature>
<dbReference type="EMBL" id="JARBJD010000046">
    <property type="protein sequence ID" value="KAK2957392.1"/>
    <property type="molecule type" value="Genomic_DNA"/>
</dbReference>
<evidence type="ECO:0000256" key="6">
    <source>
        <dbReference type="ARBA" id="ARBA00022777"/>
    </source>
</evidence>
<name>A0ABQ9Y0X4_9EUKA</name>
<dbReference type="InterPro" id="IPR016024">
    <property type="entry name" value="ARM-type_fold"/>
</dbReference>
<dbReference type="InterPro" id="IPR026683">
    <property type="entry name" value="TOR_cat"/>
</dbReference>
<dbReference type="PROSITE" id="PS50290">
    <property type="entry name" value="PI3_4_KINASE_3"/>
    <property type="match status" value="1"/>
</dbReference>
<dbReference type="InterPro" id="IPR011989">
    <property type="entry name" value="ARM-like"/>
</dbReference>
<comment type="similarity">
    <text evidence="1">Belongs to the PI3/PI4-kinase family.</text>
</comment>
<dbReference type="PROSITE" id="PS51190">
    <property type="entry name" value="FATC"/>
    <property type="match status" value="1"/>
</dbReference>
<evidence type="ECO:0000256" key="2">
    <source>
        <dbReference type="ARBA" id="ARBA00012513"/>
    </source>
</evidence>
<evidence type="ECO:0000256" key="9">
    <source>
        <dbReference type="ARBA" id="ARBA00048679"/>
    </source>
</evidence>
<feature type="domain" description="FAT" evidence="13">
    <location>
        <begin position="1734"/>
        <end position="2420"/>
    </location>
</feature>
<feature type="domain" description="PI3K/PI4K catalytic" evidence="12">
    <location>
        <begin position="2696"/>
        <end position="3021"/>
    </location>
</feature>
<comment type="catalytic activity">
    <reaction evidence="8">
        <text>L-threonyl-[protein] + ATP = O-phospho-L-threonyl-[protein] + ADP + H(+)</text>
        <dbReference type="Rhea" id="RHEA:46608"/>
        <dbReference type="Rhea" id="RHEA-COMP:11060"/>
        <dbReference type="Rhea" id="RHEA-COMP:11605"/>
        <dbReference type="ChEBI" id="CHEBI:15378"/>
        <dbReference type="ChEBI" id="CHEBI:30013"/>
        <dbReference type="ChEBI" id="CHEBI:30616"/>
        <dbReference type="ChEBI" id="CHEBI:61977"/>
        <dbReference type="ChEBI" id="CHEBI:456216"/>
        <dbReference type="EC" id="2.7.11.1"/>
    </reaction>
</comment>
<dbReference type="SUPFAM" id="SSF48371">
    <property type="entry name" value="ARM repeat"/>
    <property type="match status" value="2"/>
</dbReference>
<dbReference type="EC" id="2.7.11.1" evidence="2"/>
<evidence type="ECO:0000256" key="8">
    <source>
        <dbReference type="ARBA" id="ARBA00047899"/>
    </source>
</evidence>
<evidence type="ECO:0000256" key="7">
    <source>
        <dbReference type="ARBA" id="ARBA00022840"/>
    </source>
</evidence>
<dbReference type="SMART" id="SM01343">
    <property type="entry name" value="FATC"/>
    <property type="match status" value="1"/>
</dbReference>
<keyword evidence="16" id="KW-1185">Reference proteome</keyword>
<reference evidence="15 16" key="1">
    <citation type="journal article" date="2022" name="bioRxiv">
        <title>Genomics of Preaxostyla Flagellates Illuminates Evolutionary Transitions and the Path Towards Mitochondrial Loss.</title>
        <authorList>
            <person name="Novak L.V.F."/>
            <person name="Treitli S.C."/>
            <person name="Pyrih J."/>
            <person name="Halakuc P."/>
            <person name="Pipaliya S.V."/>
            <person name="Vacek V."/>
            <person name="Brzon O."/>
            <person name="Soukal P."/>
            <person name="Eme L."/>
            <person name="Dacks J.B."/>
            <person name="Karnkowska A."/>
            <person name="Elias M."/>
            <person name="Hampl V."/>
        </authorList>
    </citation>
    <scope>NUCLEOTIDE SEQUENCE [LARGE SCALE GENOMIC DNA]</scope>
    <source>
        <strain evidence="15">NAU3</strain>
        <tissue evidence="15">Gut</tissue>
    </source>
</reference>
<dbReference type="InterPro" id="IPR050517">
    <property type="entry name" value="DDR_Repair_Kinase"/>
</dbReference>
<dbReference type="PANTHER" id="PTHR11139:SF9">
    <property type="entry name" value="SERINE_THREONINE-PROTEIN KINASE MTOR"/>
    <property type="match status" value="1"/>
</dbReference>